<keyword evidence="2" id="KW-0378">Hydrolase</keyword>
<dbReference type="SUPFAM" id="SSF51011">
    <property type="entry name" value="Glycosyl hydrolase domain"/>
    <property type="match status" value="1"/>
</dbReference>
<evidence type="ECO:0000256" key="3">
    <source>
        <dbReference type="ARBA" id="ARBA00023295"/>
    </source>
</evidence>
<keyword evidence="7" id="KW-1185">Reference proteome</keyword>
<dbReference type="GO" id="GO:0004575">
    <property type="term" value="F:sucrose alpha-glucosidase activity"/>
    <property type="evidence" value="ECO:0007669"/>
    <property type="project" value="TreeGrafter"/>
</dbReference>
<evidence type="ECO:0000313" key="6">
    <source>
        <dbReference type="EMBL" id="QSZ31344.1"/>
    </source>
</evidence>
<feature type="domain" description="Glycosyl hydrolase family 13 catalytic" evidence="5">
    <location>
        <begin position="78"/>
        <end position="501"/>
    </location>
</feature>
<dbReference type="Proteomes" id="UP000672032">
    <property type="component" value="Chromosome 2"/>
</dbReference>
<dbReference type="FunFam" id="3.90.400.10:FF:000002">
    <property type="entry name" value="Sucrose isomerase"/>
    <property type="match status" value="1"/>
</dbReference>
<dbReference type="CDD" id="cd11333">
    <property type="entry name" value="AmyAc_SI_OligoGlu_DGase"/>
    <property type="match status" value="1"/>
</dbReference>
<dbReference type="GO" id="GO:0033934">
    <property type="term" value="F:glucan 1,4-alpha-maltotriohydrolase activity"/>
    <property type="evidence" value="ECO:0007669"/>
    <property type="project" value="TreeGrafter"/>
</dbReference>
<dbReference type="Pfam" id="PF00128">
    <property type="entry name" value="Alpha-amylase"/>
    <property type="match status" value="1"/>
</dbReference>
<dbReference type="FunFam" id="2.60.40.1180:FF:000007">
    <property type="entry name" value="Sucrose isomerase"/>
    <property type="match status" value="1"/>
</dbReference>
<dbReference type="PANTHER" id="PTHR10357">
    <property type="entry name" value="ALPHA-AMYLASE FAMILY MEMBER"/>
    <property type="match status" value="1"/>
</dbReference>
<protein>
    <recommendedName>
        <fullName evidence="5">Glycosyl hydrolase family 13 catalytic domain-containing protein</fullName>
    </recommendedName>
</protein>
<name>A0A8A3P553_9HELO</name>
<gene>
    <name evidence="6" type="ORF">DSL72_000907</name>
</gene>
<evidence type="ECO:0000259" key="5">
    <source>
        <dbReference type="SMART" id="SM00642"/>
    </source>
</evidence>
<reference evidence="6" key="1">
    <citation type="submission" date="2020-10" db="EMBL/GenBank/DDBJ databases">
        <title>Genome Sequence of Monilinia vaccinii-corymbosi Sheds Light on Mummy Berry Disease Infection of Blueberry and Mating Type.</title>
        <authorList>
            <person name="Yow A.G."/>
            <person name="Zhang Y."/>
            <person name="Bansal K."/>
            <person name="Eacker S.M."/>
            <person name="Sullivan S."/>
            <person name="Liachko I."/>
            <person name="Cubeta M.A."/>
            <person name="Rollins J.A."/>
            <person name="Ashrafi H."/>
        </authorList>
    </citation>
    <scope>NUCLEOTIDE SEQUENCE</scope>
    <source>
        <strain evidence="6">RL-1</strain>
    </source>
</reference>
<dbReference type="Gene3D" id="2.60.40.1180">
    <property type="entry name" value="Golgi alpha-mannosidase II"/>
    <property type="match status" value="1"/>
</dbReference>
<dbReference type="Gene3D" id="3.90.400.10">
    <property type="entry name" value="Oligo-1,6-glucosidase, Domain 2"/>
    <property type="match status" value="1"/>
</dbReference>
<dbReference type="Gene3D" id="3.20.20.80">
    <property type="entry name" value="Glycosidases"/>
    <property type="match status" value="1"/>
</dbReference>
<dbReference type="GO" id="GO:0000025">
    <property type="term" value="P:maltose catabolic process"/>
    <property type="evidence" value="ECO:0007669"/>
    <property type="project" value="TreeGrafter"/>
</dbReference>
<proteinExistence type="inferred from homology"/>
<dbReference type="InterPro" id="IPR006047">
    <property type="entry name" value="GH13_cat_dom"/>
</dbReference>
<dbReference type="SUPFAM" id="SSF51445">
    <property type="entry name" value="(Trans)glycosidases"/>
    <property type="match status" value="1"/>
</dbReference>
<evidence type="ECO:0000313" key="7">
    <source>
        <dbReference type="Proteomes" id="UP000672032"/>
    </source>
</evidence>
<dbReference type="InterPro" id="IPR017853">
    <property type="entry name" value="GH"/>
</dbReference>
<dbReference type="GO" id="GO:0005987">
    <property type="term" value="P:sucrose catabolic process"/>
    <property type="evidence" value="ECO:0007669"/>
    <property type="project" value="TreeGrafter"/>
</dbReference>
<dbReference type="GO" id="GO:0004574">
    <property type="term" value="F:oligo-1,6-glucosidase activity"/>
    <property type="evidence" value="ECO:0007669"/>
    <property type="project" value="TreeGrafter"/>
</dbReference>
<sequence>MAGLLMISMISNNEGIGEVHEHVLGTCRSPVLYCLSYLFSGLPLSHTYNCINLHNMGPIIRRTIGDSHQWWKEAIVYQIYPASYLDSTGSGNGDLNGITSKLPYIKSLGVDVVWLSPIYNSPMNDMGYDISDYRAINPMFGTMEDWEHLCAKAHELGLKLVMDLVVNHTSSQHPWFRESVSGGPNGPKRDYYYWQPPKNGKEPNNWGAMFGGSAWEKDPSHQTDEYYLHVYDVSQPDLNWKNPAVRNEVWEIMRFWLDKGCDGFRMDVINCISKEPGFPDFEVTDPRMEFQFGIKGNFNGPHVKDYLEEMHRGVLCHYPEAFTVGETPGIKSPKDALGLVQGGKPLQMIFHFEHVFFDIQPGKKPFFPRSSWNLTELKKIMGEWMSYNAANDGWDSLYLENHDQPRILGRWAKDTPEWRVQAAKMLALFHATGRGTVFIYQGQEIGTGNSRWWTNEEFRDLEEINFFAAEKARREKESNGKEVDMTDVSRGIQGYGRDNSRMGMQWDDSPNGGFSKGKPWIKTNEEYREINVAAQDGVKGSVLEFWKQMIKVRKENPVLCKGGFEMVDQENEDVYAYLRKGDGKEYLVACNFKEWDVKWNSPVEKGRPLFGSYEGGVESGEEREINLRPFEGRIYVRDLR</sequence>
<dbReference type="InterPro" id="IPR045857">
    <property type="entry name" value="O16G_dom_2"/>
</dbReference>
<dbReference type="PANTHER" id="PTHR10357:SF232">
    <property type="entry name" value="GLYCOSYL HYDROLASE FAMILY 13 CATALYTIC DOMAIN-CONTAINING PROTEIN"/>
    <property type="match status" value="1"/>
</dbReference>
<evidence type="ECO:0000256" key="4">
    <source>
        <dbReference type="ARBA" id="ARBA00026248"/>
    </source>
</evidence>
<keyword evidence="4" id="KW-0462">Maltose metabolism</keyword>
<comment type="similarity">
    <text evidence="1">Belongs to the glycosyl hydrolase 13 family.</text>
</comment>
<dbReference type="SMART" id="SM00642">
    <property type="entry name" value="Aamy"/>
    <property type="match status" value="1"/>
</dbReference>
<dbReference type="InterPro" id="IPR013780">
    <property type="entry name" value="Glyco_hydro_b"/>
</dbReference>
<dbReference type="GO" id="GO:0004556">
    <property type="term" value="F:alpha-amylase activity"/>
    <property type="evidence" value="ECO:0007669"/>
    <property type="project" value="TreeGrafter"/>
</dbReference>
<keyword evidence="3" id="KW-0326">Glycosidase</keyword>
<dbReference type="AlphaFoldDB" id="A0A8A3P553"/>
<dbReference type="EMBL" id="CP063406">
    <property type="protein sequence ID" value="QSZ31344.1"/>
    <property type="molecule type" value="Genomic_DNA"/>
</dbReference>
<organism evidence="6 7">
    <name type="scientific">Monilinia vaccinii-corymbosi</name>
    <dbReference type="NCBI Taxonomy" id="61207"/>
    <lineage>
        <taxon>Eukaryota</taxon>
        <taxon>Fungi</taxon>
        <taxon>Dikarya</taxon>
        <taxon>Ascomycota</taxon>
        <taxon>Pezizomycotina</taxon>
        <taxon>Leotiomycetes</taxon>
        <taxon>Helotiales</taxon>
        <taxon>Sclerotiniaceae</taxon>
        <taxon>Monilinia</taxon>
    </lineage>
</organism>
<evidence type="ECO:0000256" key="2">
    <source>
        <dbReference type="ARBA" id="ARBA00022801"/>
    </source>
</evidence>
<evidence type="ECO:0000256" key="1">
    <source>
        <dbReference type="ARBA" id="ARBA00008061"/>
    </source>
</evidence>
<accession>A0A8A3P553</accession>
<dbReference type="OrthoDB" id="1740265at2759"/>
<dbReference type="FunFam" id="3.20.20.80:FF:000064">
    <property type="entry name" value="Oligo-1,6-glucosidase"/>
    <property type="match status" value="1"/>
</dbReference>